<accession>A0A3D8Q5E3</accession>
<dbReference type="Pfam" id="PF13489">
    <property type="entry name" value="Methyltransf_23"/>
    <property type="match status" value="1"/>
</dbReference>
<sequence>MAHAGASVVPLVAEPDDYEVDSAVGEEDQASSTSIASSILKYREENGRRYHAYKDGKYALPNDEVIIYGALYLNLQHHLFSLTFDGKLHLSPIDKSKLHRILDAGTGTGIWAIDIADLYPQAEVVGIDLSPIQPTFVPPNVSFQIDDLEEPWTFNYKFDLIYARTMSGSLSDWPKFFQQCFENLNPGGYLEIVDVEMPLKTDDNTFPKDSALLKWSKLVVEVSSSSGRPLMNSATKYISQMEDAGFSKVFQKTFTWPMNRWPKDKHYKEMGWWNYENIAGGLSGLSMALLTRGLGWTEDEVEFFLVDVRKEMKNTKIHSYWPVHVYYAQKPE</sequence>
<proteinExistence type="predicted"/>
<keyword evidence="2" id="KW-1185">Reference proteome</keyword>
<dbReference type="PANTHER" id="PTHR43591">
    <property type="entry name" value="METHYLTRANSFERASE"/>
    <property type="match status" value="1"/>
</dbReference>
<protein>
    <recommendedName>
        <fullName evidence="3">S-adenosyl-L-methionine-dependent methyltransferase</fullName>
    </recommendedName>
</protein>
<gene>
    <name evidence="1" type="ORF">BP6252_13880</name>
</gene>
<dbReference type="AlphaFoldDB" id="A0A3D8Q5E3"/>
<dbReference type="SUPFAM" id="SSF53335">
    <property type="entry name" value="S-adenosyl-L-methionine-dependent methyltransferases"/>
    <property type="match status" value="1"/>
</dbReference>
<dbReference type="GO" id="GO:0008168">
    <property type="term" value="F:methyltransferase activity"/>
    <property type="evidence" value="ECO:0007669"/>
    <property type="project" value="TreeGrafter"/>
</dbReference>
<dbReference type="STRING" id="1849047.A0A3D8Q5E3"/>
<dbReference type="CDD" id="cd02440">
    <property type="entry name" value="AdoMet_MTases"/>
    <property type="match status" value="1"/>
</dbReference>
<evidence type="ECO:0000313" key="1">
    <source>
        <dbReference type="EMBL" id="RDW57065.1"/>
    </source>
</evidence>
<comment type="caution">
    <text evidence="1">The sequence shown here is derived from an EMBL/GenBank/DDBJ whole genome shotgun (WGS) entry which is preliminary data.</text>
</comment>
<reference evidence="1 2" key="1">
    <citation type="journal article" date="2018" name="IMA Fungus">
        <title>IMA Genome-F 9: Draft genome sequence of Annulohypoxylon stygium, Aspergillus mulundensis, Berkeleyomyces basicola (syn. Thielaviopsis basicola), Ceratocystis smalleyi, two Cercospora beticola strains, Coleophoma cylindrospora, Fusarium fracticaudum, Phialophora cf. hyalina, and Morchella septimelata.</title>
        <authorList>
            <person name="Wingfield B.D."/>
            <person name="Bills G.F."/>
            <person name="Dong Y."/>
            <person name="Huang W."/>
            <person name="Nel W.J."/>
            <person name="Swalarsk-Parry B.S."/>
            <person name="Vaghefi N."/>
            <person name="Wilken P.M."/>
            <person name="An Z."/>
            <person name="de Beer Z.W."/>
            <person name="De Vos L."/>
            <person name="Chen L."/>
            <person name="Duong T.A."/>
            <person name="Gao Y."/>
            <person name="Hammerbacher A."/>
            <person name="Kikkert J.R."/>
            <person name="Li Y."/>
            <person name="Li H."/>
            <person name="Li K."/>
            <person name="Li Q."/>
            <person name="Liu X."/>
            <person name="Ma X."/>
            <person name="Naidoo K."/>
            <person name="Pethybridge S.J."/>
            <person name="Sun J."/>
            <person name="Steenkamp E.T."/>
            <person name="van der Nest M.A."/>
            <person name="van Wyk S."/>
            <person name="Wingfield M.J."/>
            <person name="Xiong C."/>
            <person name="Yue Q."/>
            <person name="Zhang X."/>
        </authorList>
    </citation>
    <scope>NUCLEOTIDE SEQUENCE [LARGE SCALE GENOMIC DNA]</scope>
    <source>
        <strain evidence="1 2">BP6252</strain>
    </source>
</reference>
<name>A0A3D8Q5E3_9HELO</name>
<dbReference type="Proteomes" id="UP000256645">
    <property type="component" value="Unassembled WGS sequence"/>
</dbReference>
<dbReference type="OrthoDB" id="2013972at2759"/>
<evidence type="ECO:0000313" key="2">
    <source>
        <dbReference type="Proteomes" id="UP000256645"/>
    </source>
</evidence>
<evidence type="ECO:0008006" key="3">
    <source>
        <dbReference type="Google" id="ProtNLM"/>
    </source>
</evidence>
<dbReference type="EMBL" id="PDLM01000024">
    <property type="protein sequence ID" value="RDW57065.1"/>
    <property type="molecule type" value="Genomic_DNA"/>
</dbReference>
<dbReference type="PANTHER" id="PTHR43591:SF31">
    <property type="entry name" value="LAEA-LIKE, PUTATIVE (AFU_ORTHOLOGUE AFUA_8G01930)-RELATED"/>
    <property type="match status" value="1"/>
</dbReference>
<organism evidence="1 2">
    <name type="scientific">Coleophoma cylindrospora</name>
    <dbReference type="NCBI Taxonomy" id="1849047"/>
    <lineage>
        <taxon>Eukaryota</taxon>
        <taxon>Fungi</taxon>
        <taxon>Dikarya</taxon>
        <taxon>Ascomycota</taxon>
        <taxon>Pezizomycotina</taxon>
        <taxon>Leotiomycetes</taxon>
        <taxon>Helotiales</taxon>
        <taxon>Dermateaceae</taxon>
        <taxon>Coleophoma</taxon>
    </lineage>
</organism>
<dbReference type="InterPro" id="IPR029063">
    <property type="entry name" value="SAM-dependent_MTases_sf"/>
</dbReference>
<dbReference type="Gene3D" id="3.40.50.150">
    <property type="entry name" value="Vaccinia Virus protein VP39"/>
    <property type="match status" value="1"/>
</dbReference>